<gene>
    <name evidence="6 8" type="primary">tilS</name>
    <name evidence="8" type="ORF">DSY97_11265</name>
</gene>
<keyword evidence="1 6" id="KW-0436">Ligase</keyword>
<evidence type="ECO:0000256" key="5">
    <source>
        <dbReference type="ARBA" id="ARBA00048539"/>
    </source>
</evidence>
<dbReference type="NCBIfam" id="TIGR02432">
    <property type="entry name" value="lysidine_TilS_N"/>
    <property type="match status" value="1"/>
</dbReference>
<dbReference type="SUPFAM" id="SSF52402">
    <property type="entry name" value="Adenine nucleotide alpha hydrolases-like"/>
    <property type="match status" value="1"/>
</dbReference>
<dbReference type="PANTHER" id="PTHR43033">
    <property type="entry name" value="TRNA(ILE)-LYSIDINE SYNTHASE-RELATED"/>
    <property type="match status" value="1"/>
</dbReference>
<dbReference type="GO" id="GO:0006400">
    <property type="term" value="P:tRNA modification"/>
    <property type="evidence" value="ECO:0007669"/>
    <property type="project" value="UniProtKB-UniRule"/>
</dbReference>
<dbReference type="CDD" id="cd01992">
    <property type="entry name" value="TilS_N"/>
    <property type="match status" value="1"/>
</dbReference>
<dbReference type="Pfam" id="PF01171">
    <property type="entry name" value="ATP_bind_3"/>
    <property type="match status" value="1"/>
</dbReference>
<evidence type="ECO:0000259" key="7">
    <source>
        <dbReference type="Pfam" id="PF01171"/>
    </source>
</evidence>
<evidence type="ECO:0000313" key="8">
    <source>
        <dbReference type="EMBL" id="RTZ76863.1"/>
    </source>
</evidence>
<keyword evidence="6" id="KW-0963">Cytoplasm</keyword>
<comment type="caution">
    <text evidence="8">The sequence shown here is derived from an EMBL/GenBank/DDBJ whole genome shotgun (WGS) entry which is preliminary data.</text>
</comment>
<dbReference type="InterPro" id="IPR011063">
    <property type="entry name" value="TilS/TtcA_N"/>
</dbReference>
<reference evidence="8 9" key="1">
    <citation type="submission" date="2018-06" db="EMBL/GenBank/DDBJ databases">
        <title>Combined omics and stable isotope probing to characterize newly discovered Mariana Back-Arc vent microbial communities.</title>
        <authorList>
            <person name="Trembath-Reichert E."/>
            <person name="Huber J.A."/>
        </authorList>
    </citation>
    <scope>NUCLEOTIDE SEQUENCE [LARGE SCALE GENOMIC DNA]</scope>
    <source>
        <strain evidence="8">MAG 63_1</strain>
    </source>
</reference>
<evidence type="ECO:0000256" key="4">
    <source>
        <dbReference type="ARBA" id="ARBA00022840"/>
    </source>
</evidence>
<comment type="similarity">
    <text evidence="6">Belongs to the tRNA(Ile)-lysidine synthase family.</text>
</comment>
<dbReference type="GO" id="GO:0005737">
    <property type="term" value="C:cytoplasm"/>
    <property type="evidence" value="ECO:0007669"/>
    <property type="project" value="UniProtKB-SubCell"/>
</dbReference>
<accession>A0A432G069</accession>
<protein>
    <recommendedName>
        <fullName evidence="6">tRNA(Ile)-lysidine synthase</fullName>
        <ecNumber evidence="6">6.3.4.19</ecNumber>
    </recommendedName>
    <alternativeName>
        <fullName evidence="6">tRNA(Ile)-2-lysyl-cytidine synthase</fullName>
    </alternativeName>
    <alternativeName>
        <fullName evidence="6">tRNA(Ile)-lysidine synthetase</fullName>
    </alternativeName>
</protein>
<evidence type="ECO:0000313" key="9">
    <source>
        <dbReference type="Proteomes" id="UP000286801"/>
    </source>
</evidence>
<organism evidence="8 9">
    <name type="scientific">SAR324 cluster bacterium</name>
    <dbReference type="NCBI Taxonomy" id="2024889"/>
    <lineage>
        <taxon>Bacteria</taxon>
        <taxon>Deltaproteobacteria</taxon>
        <taxon>SAR324 cluster</taxon>
    </lineage>
</organism>
<keyword evidence="2 6" id="KW-0819">tRNA processing</keyword>
<dbReference type="PANTHER" id="PTHR43033:SF1">
    <property type="entry name" value="TRNA(ILE)-LYSIDINE SYNTHASE-RELATED"/>
    <property type="match status" value="1"/>
</dbReference>
<comment type="subcellular location">
    <subcellularLocation>
        <location evidence="6">Cytoplasm</location>
    </subcellularLocation>
</comment>
<dbReference type="HAMAP" id="MF_01161">
    <property type="entry name" value="tRNA_Ile_lys_synt"/>
    <property type="match status" value="1"/>
</dbReference>
<evidence type="ECO:0000256" key="1">
    <source>
        <dbReference type="ARBA" id="ARBA00022598"/>
    </source>
</evidence>
<evidence type="ECO:0000256" key="2">
    <source>
        <dbReference type="ARBA" id="ARBA00022694"/>
    </source>
</evidence>
<dbReference type="EMBL" id="QNZL01000298">
    <property type="protein sequence ID" value="RTZ76863.1"/>
    <property type="molecule type" value="Genomic_DNA"/>
</dbReference>
<keyword evidence="4 6" id="KW-0067">ATP-binding</keyword>
<dbReference type="Gene3D" id="3.40.50.620">
    <property type="entry name" value="HUPs"/>
    <property type="match status" value="1"/>
</dbReference>
<dbReference type="InterPro" id="IPR012094">
    <property type="entry name" value="tRNA_Ile_lys_synt"/>
</dbReference>
<feature type="binding site" evidence="6">
    <location>
        <begin position="45"/>
        <end position="50"/>
    </location>
    <ligand>
        <name>ATP</name>
        <dbReference type="ChEBI" id="CHEBI:30616"/>
    </ligand>
</feature>
<dbReference type="InterPro" id="IPR014729">
    <property type="entry name" value="Rossmann-like_a/b/a_fold"/>
</dbReference>
<keyword evidence="3 6" id="KW-0547">Nucleotide-binding</keyword>
<dbReference type="InterPro" id="IPR012795">
    <property type="entry name" value="tRNA_Ile_lys_synt_N"/>
</dbReference>
<name>A0A432G069_9DELT</name>
<feature type="domain" description="tRNA(Ile)-lysidine/2-thiocytidine synthase N-terminal" evidence="7">
    <location>
        <begin position="40"/>
        <end position="215"/>
    </location>
</feature>
<sequence length="342" mass="39859">MKLHVESLLQKIQKNWETYQLAVPENKQKNRNSQKGPLEVIVCVSGGSDSVALFNLLQRLSTLLRLKLHVLHFNHQLRPEAQQEQDFVESLAKLHKIPFHYKTAKHLKHGQPGLQESARNWRIEESCLLLESLGGGCIATGHHADDQTETFLLKWLRGSHISNLQGMRWKNTPFIRPLLNCSKLELQVFLKNNNLTWMEDSSNQSNAYLRNRVRLELVPLLEELSRQGLQSRISDMSGQSKLLREWLDSQYEKWRLHCQNNKSESPEVLSLTDLEKANDLLQQEIMHNFINSQTELKLSYAKLQNIFELIHTDNNNWQFSLSKKWSIFRSLNNLELHLNSES</sequence>
<proteinExistence type="inferred from homology"/>
<evidence type="ECO:0000256" key="3">
    <source>
        <dbReference type="ARBA" id="ARBA00022741"/>
    </source>
</evidence>
<dbReference type="EC" id="6.3.4.19" evidence="6"/>
<comment type="function">
    <text evidence="6">Ligates lysine onto the cytidine present at position 34 of the AUA codon-specific tRNA(Ile) that contains the anticodon CAU, in an ATP-dependent manner. Cytidine is converted to lysidine, thus changing the amino acid specificity of the tRNA from methionine to isoleucine.</text>
</comment>
<evidence type="ECO:0000256" key="6">
    <source>
        <dbReference type="HAMAP-Rule" id="MF_01161"/>
    </source>
</evidence>
<dbReference type="AlphaFoldDB" id="A0A432G069"/>
<dbReference type="Proteomes" id="UP000286801">
    <property type="component" value="Unassembled WGS sequence"/>
</dbReference>
<comment type="domain">
    <text evidence="6">The N-terminal region contains the highly conserved SGGXDS motif, predicted to be a P-loop motif involved in ATP binding.</text>
</comment>
<comment type="catalytic activity">
    <reaction evidence="5 6">
        <text>cytidine(34) in tRNA(Ile2) + L-lysine + ATP = lysidine(34) in tRNA(Ile2) + AMP + diphosphate + H(+)</text>
        <dbReference type="Rhea" id="RHEA:43744"/>
        <dbReference type="Rhea" id="RHEA-COMP:10625"/>
        <dbReference type="Rhea" id="RHEA-COMP:10670"/>
        <dbReference type="ChEBI" id="CHEBI:15378"/>
        <dbReference type="ChEBI" id="CHEBI:30616"/>
        <dbReference type="ChEBI" id="CHEBI:32551"/>
        <dbReference type="ChEBI" id="CHEBI:33019"/>
        <dbReference type="ChEBI" id="CHEBI:82748"/>
        <dbReference type="ChEBI" id="CHEBI:83665"/>
        <dbReference type="ChEBI" id="CHEBI:456215"/>
        <dbReference type="EC" id="6.3.4.19"/>
    </reaction>
</comment>
<dbReference type="GO" id="GO:0032267">
    <property type="term" value="F:tRNA(Ile)-lysidine synthase activity"/>
    <property type="evidence" value="ECO:0007669"/>
    <property type="project" value="UniProtKB-EC"/>
</dbReference>
<dbReference type="GO" id="GO:0005524">
    <property type="term" value="F:ATP binding"/>
    <property type="evidence" value="ECO:0007669"/>
    <property type="project" value="UniProtKB-UniRule"/>
</dbReference>